<name>A0AA38BQ77_TAXCH</name>
<evidence type="ECO:0000313" key="1">
    <source>
        <dbReference type="EMBL" id="KAH9287537.1"/>
    </source>
</evidence>
<accession>A0AA38BQ77</accession>
<organism evidence="1 2">
    <name type="scientific">Taxus chinensis</name>
    <name type="common">Chinese yew</name>
    <name type="synonym">Taxus wallichiana var. chinensis</name>
    <dbReference type="NCBI Taxonomy" id="29808"/>
    <lineage>
        <taxon>Eukaryota</taxon>
        <taxon>Viridiplantae</taxon>
        <taxon>Streptophyta</taxon>
        <taxon>Embryophyta</taxon>
        <taxon>Tracheophyta</taxon>
        <taxon>Spermatophyta</taxon>
        <taxon>Pinopsida</taxon>
        <taxon>Pinidae</taxon>
        <taxon>Conifers II</taxon>
        <taxon>Cupressales</taxon>
        <taxon>Taxaceae</taxon>
        <taxon>Taxus</taxon>
    </lineage>
</organism>
<sequence>GALMEVVGVEVTMEDSKSKVAMVEEVNSLLEKEKGKMVYMIDDEEVENLMEPILLADPLIII</sequence>
<feature type="non-terminal residue" evidence="1">
    <location>
        <position position="62"/>
    </location>
</feature>
<dbReference type="Proteomes" id="UP000824469">
    <property type="component" value="Unassembled WGS sequence"/>
</dbReference>
<reference evidence="1 2" key="1">
    <citation type="journal article" date="2021" name="Nat. Plants">
        <title>The Taxus genome provides insights into paclitaxel biosynthesis.</title>
        <authorList>
            <person name="Xiong X."/>
            <person name="Gou J."/>
            <person name="Liao Q."/>
            <person name="Li Y."/>
            <person name="Zhou Q."/>
            <person name="Bi G."/>
            <person name="Li C."/>
            <person name="Du R."/>
            <person name="Wang X."/>
            <person name="Sun T."/>
            <person name="Guo L."/>
            <person name="Liang H."/>
            <person name="Lu P."/>
            <person name="Wu Y."/>
            <person name="Zhang Z."/>
            <person name="Ro D.K."/>
            <person name="Shang Y."/>
            <person name="Huang S."/>
            <person name="Yan J."/>
        </authorList>
    </citation>
    <scope>NUCLEOTIDE SEQUENCE [LARGE SCALE GENOMIC DNA]</scope>
    <source>
        <strain evidence="1">Ta-2019</strain>
    </source>
</reference>
<evidence type="ECO:0000313" key="2">
    <source>
        <dbReference type="Proteomes" id="UP000824469"/>
    </source>
</evidence>
<comment type="caution">
    <text evidence="1">The sequence shown here is derived from an EMBL/GenBank/DDBJ whole genome shotgun (WGS) entry which is preliminary data.</text>
</comment>
<dbReference type="AlphaFoldDB" id="A0AA38BQ77"/>
<dbReference type="EMBL" id="JAHRHJ020003813">
    <property type="protein sequence ID" value="KAH9287537.1"/>
    <property type="molecule type" value="Genomic_DNA"/>
</dbReference>
<protein>
    <submittedName>
        <fullName evidence="1">Uncharacterized protein</fullName>
    </submittedName>
</protein>
<proteinExistence type="predicted"/>
<keyword evidence="2" id="KW-1185">Reference proteome</keyword>
<gene>
    <name evidence="1" type="ORF">KI387_031654</name>
</gene>
<feature type="non-terminal residue" evidence="1">
    <location>
        <position position="1"/>
    </location>
</feature>